<keyword evidence="7 16" id="KW-0436">Ligase</keyword>
<dbReference type="EC" id="6.1.1.7" evidence="4"/>
<evidence type="ECO:0000256" key="8">
    <source>
        <dbReference type="ARBA" id="ARBA00022723"/>
    </source>
</evidence>
<dbReference type="FunFam" id="3.30.930.10:FF:000004">
    <property type="entry name" value="Alanine--tRNA ligase"/>
    <property type="match status" value="1"/>
</dbReference>
<dbReference type="InterPro" id="IPR023033">
    <property type="entry name" value="Ala_tRNA_ligase_euk/bac"/>
</dbReference>
<keyword evidence="11" id="KW-0067">ATP-binding</keyword>
<keyword evidence="6" id="KW-0820">tRNA-binding</keyword>
<evidence type="ECO:0000256" key="7">
    <source>
        <dbReference type="ARBA" id="ARBA00022598"/>
    </source>
</evidence>
<dbReference type="Gene3D" id="3.30.980.10">
    <property type="entry name" value="Threonyl-trna Synthetase, Chain A, domain 2"/>
    <property type="match status" value="1"/>
</dbReference>
<dbReference type="SUPFAM" id="SSF101353">
    <property type="entry name" value="Putative anticodon-binding domain of alanyl-tRNA synthetase (AlaRS)"/>
    <property type="match status" value="1"/>
</dbReference>
<dbReference type="Pfam" id="PF01411">
    <property type="entry name" value="tRNA-synt_2c"/>
    <property type="match status" value="1"/>
</dbReference>
<reference evidence="16" key="1">
    <citation type="submission" date="2018-06" db="EMBL/GenBank/DDBJ databases">
        <authorList>
            <person name="Zhirakovskaya E."/>
        </authorList>
    </citation>
    <scope>NUCLEOTIDE SEQUENCE</scope>
</reference>
<dbReference type="Gene3D" id="3.10.310.40">
    <property type="match status" value="1"/>
</dbReference>
<evidence type="ECO:0000313" key="16">
    <source>
        <dbReference type="EMBL" id="VAW05885.1"/>
    </source>
</evidence>
<dbReference type="InterPro" id="IPR003156">
    <property type="entry name" value="DHHA1_dom"/>
</dbReference>
<dbReference type="Pfam" id="PF07973">
    <property type="entry name" value="tRNA_SAD"/>
    <property type="match status" value="1"/>
</dbReference>
<comment type="subcellular location">
    <subcellularLocation>
        <location evidence="2">Cytoplasm</location>
    </subcellularLocation>
</comment>
<evidence type="ECO:0000256" key="11">
    <source>
        <dbReference type="ARBA" id="ARBA00022840"/>
    </source>
</evidence>
<dbReference type="PANTHER" id="PTHR11777">
    <property type="entry name" value="ALANYL-TRNA SYNTHETASE"/>
    <property type="match status" value="1"/>
</dbReference>
<comment type="cofactor">
    <cofactor evidence="1">
        <name>Zn(2+)</name>
        <dbReference type="ChEBI" id="CHEBI:29105"/>
    </cofactor>
</comment>
<dbReference type="PANTHER" id="PTHR11777:SF9">
    <property type="entry name" value="ALANINE--TRNA LIGASE, CYTOPLASMIC"/>
    <property type="match status" value="1"/>
</dbReference>
<name>A0A3B0SJA7_9ZZZZ</name>
<dbReference type="SUPFAM" id="SSF50447">
    <property type="entry name" value="Translation proteins"/>
    <property type="match status" value="1"/>
</dbReference>
<dbReference type="NCBIfam" id="TIGR00344">
    <property type="entry name" value="alaS"/>
    <property type="match status" value="1"/>
</dbReference>
<evidence type="ECO:0000259" key="15">
    <source>
        <dbReference type="PROSITE" id="PS50860"/>
    </source>
</evidence>
<dbReference type="SMART" id="SM00863">
    <property type="entry name" value="tRNA_SAD"/>
    <property type="match status" value="1"/>
</dbReference>
<keyword evidence="12" id="KW-0694">RNA-binding</keyword>
<dbReference type="GO" id="GO:0046872">
    <property type="term" value="F:metal ion binding"/>
    <property type="evidence" value="ECO:0007669"/>
    <property type="project" value="UniProtKB-KW"/>
</dbReference>
<dbReference type="Pfam" id="PF02272">
    <property type="entry name" value="DHHA1"/>
    <property type="match status" value="1"/>
</dbReference>
<gene>
    <name evidence="16" type="ORF">MNBD_ACTINO02-777</name>
</gene>
<dbReference type="FunFam" id="2.40.30.130:FF:000001">
    <property type="entry name" value="Alanine--tRNA ligase"/>
    <property type="match status" value="1"/>
</dbReference>
<dbReference type="SUPFAM" id="SSF55681">
    <property type="entry name" value="Class II aaRS and biotin synthetases"/>
    <property type="match status" value="1"/>
</dbReference>
<dbReference type="HAMAP" id="MF_00036_B">
    <property type="entry name" value="Ala_tRNA_synth_B"/>
    <property type="match status" value="1"/>
</dbReference>
<evidence type="ECO:0000256" key="12">
    <source>
        <dbReference type="ARBA" id="ARBA00022884"/>
    </source>
</evidence>
<dbReference type="GO" id="GO:0000049">
    <property type="term" value="F:tRNA binding"/>
    <property type="evidence" value="ECO:0007669"/>
    <property type="project" value="UniProtKB-KW"/>
</dbReference>
<dbReference type="GO" id="GO:0005829">
    <property type="term" value="C:cytosol"/>
    <property type="evidence" value="ECO:0007669"/>
    <property type="project" value="TreeGrafter"/>
</dbReference>
<dbReference type="Gene3D" id="2.40.30.130">
    <property type="match status" value="1"/>
</dbReference>
<feature type="domain" description="Alanyl-transfer RNA synthetases family profile" evidence="15">
    <location>
        <begin position="1"/>
        <end position="704"/>
    </location>
</feature>
<dbReference type="GO" id="GO:0002161">
    <property type="term" value="F:aminoacyl-tRNA deacylase activity"/>
    <property type="evidence" value="ECO:0007669"/>
    <property type="project" value="TreeGrafter"/>
</dbReference>
<dbReference type="Gene3D" id="3.30.54.20">
    <property type="match status" value="1"/>
</dbReference>
<comment type="similarity">
    <text evidence="3">Belongs to the class-II aminoacyl-tRNA synthetase family.</text>
</comment>
<dbReference type="Gene3D" id="3.30.930.10">
    <property type="entry name" value="Bira Bifunctional Protein, Domain 2"/>
    <property type="match status" value="1"/>
</dbReference>
<dbReference type="InterPro" id="IPR018163">
    <property type="entry name" value="Thr/Ala-tRNA-synth_IIc_edit"/>
</dbReference>
<keyword evidence="13" id="KW-0648">Protein biosynthesis</keyword>
<dbReference type="InterPro" id="IPR050058">
    <property type="entry name" value="Ala-tRNA_ligase"/>
</dbReference>
<protein>
    <recommendedName>
        <fullName evidence="5">Alanine--tRNA ligase</fullName>
        <ecNumber evidence="4">6.1.1.7</ecNumber>
    </recommendedName>
</protein>
<accession>A0A3B0SJA7</accession>
<dbReference type="InterPro" id="IPR018165">
    <property type="entry name" value="Ala-tRNA-synth_IIc_core"/>
</dbReference>
<dbReference type="PROSITE" id="PS50860">
    <property type="entry name" value="AA_TRNA_LIGASE_II_ALA"/>
    <property type="match status" value="1"/>
</dbReference>
<keyword evidence="10" id="KW-0862">Zinc</keyword>
<keyword evidence="8" id="KW-0479">Metal-binding</keyword>
<dbReference type="PRINTS" id="PR00980">
    <property type="entry name" value="TRNASYNTHALA"/>
</dbReference>
<dbReference type="InterPro" id="IPR009000">
    <property type="entry name" value="Transl_B-barrel_sf"/>
</dbReference>
<evidence type="ECO:0000256" key="9">
    <source>
        <dbReference type="ARBA" id="ARBA00022741"/>
    </source>
</evidence>
<organism evidence="16">
    <name type="scientific">hydrothermal vent metagenome</name>
    <dbReference type="NCBI Taxonomy" id="652676"/>
    <lineage>
        <taxon>unclassified sequences</taxon>
        <taxon>metagenomes</taxon>
        <taxon>ecological metagenomes</taxon>
    </lineage>
</organism>
<dbReference type="InterPro" id="IPR002318">
    <property type="entry name" value="Ala-tRNA-lgiase_IIc"/>
</dbReference>
<dbReference type="InterPro" id="IPR012947">
    <property type="entry name" value="tRNA_SAD"/>
</dbReference>
<evidence type="ECO:0000256" key="6">
    <source>
        <dbReference type="ARBA" id="ARBA00022555"/>
    </source>
</evidence>
<keyword evidence="14 16" id="KW-0030">Aminoacyl-tRNA synthetase</keyword>
<keyword evidence="9" id="KW-0547">Nucleotide-binding</keyword>
<dbReference type="InterPro" id="IPR018164">
    <property type="entry name" value="Ala-tRNA-synth_IIc_N"/>
</dbReference>
<evidence type="ECO:0000256" key="13">
    <source>
        <dbReference type="ARBA" id="ARBA00022917"/>
    </source>
</evidence>
<dbReference type="AlphaFoldDB" id="A0A3B0SJA7"/>
<dbReference type="FunFam" id="3.10.310.40:FF:000001">
    <property type="entry name" value="Alanine--tRNA ligase"/>
    <property type="match status" value="1"/>
</dbReference>
<evidence type="ECO:0000256" key="2">
    <source>
        <dbReference type="ARBA" id="ARBA00004496"/>
    </source>
</evidence>
<dbReference type="GO" id="GO:0005524">
    <property type="term" value="F:ATP binding"/>
    <property type="evidence" value="ECO:0007669"/>
    <property type="project" value="UniProtKB-KW"/>
</dbReference>
<proteinExistence type="inferred from homology"/>
<dbReference type="FunFam" id="3.30.54.20:FF:000001">
    <property type="entry name" value="Alanine--tRNA ligase"/>
    <property type="match status" value="1"/>
</dbReference>
<sequence length="874" mass="94252">MQIQQIRTTFLDFFEERGHTVVPSASLIPIDPTLLLTVAGMVPFKPYLLGEEPAPYPRATSVQKCIRTGDIDIVGTTARHMTFFEMLGSFSFGDYFKKEACRYAFELMTDGFGFDPERLWYTVHETDDDAAEIWIDEIGVPAERVQRGGKDNFWQMGVAGPCGPSSEIFYDRGERYGHGGGAIGGDEDRFVEIWNLVFMAHIQDVPYNIVGDLPARNIDTGAGLERIGMVLQGTETLFETDEVRTIIAAAEKTTQTKFGANSGADVSLKILADHGRAVTHLINDKVVPSNEGRGYILRRLLRRAVRHGYTLGSTGLVIPTLVDATIDAMGVAYPSLIENRDSILTLAEREEVQFRKTLEAGNQLLDAELTTLDEGGTFSGGIAFKLHDTFGFPVELTQEILAERGIGLDRAEFDVEMDAQRERARAAFKGAGAANAADLYRTLLRGVDPTEFVGYSDETGTATMLAILREGESVARAERGQDIEVFLDKTPFYAESGGQMGDTGTLTTPTGTVAVSDTQHALQGLHGHRGTVTTGYVQAGQEVTAVIDHKRREYLRKNHTGTHLLHAALRDVVGDHVQQAGSLVAPDRLRFDFNHYSAVPLEELREVELLVNEQVIDNSTVDTVVTSKTEAEQMGAIAFFGDKYGDEVRVVKTGSFSTEFCGGTHVSSTGQVGPLLLISEGSVGSNVRRVEALTGVRAYEHLVGLRRELEGVAAELRVQPGNVLAAAQDLNSRMADREARIAQFEAQTRTETASTLADGVETIKGASLLVVGQDDADAGELRALAYQLRDQIGTGVAIVGSVNAGKGVLVGIVSDDLLADGISAGDFVGPAAQILGGGGSRDPQLSQAGGPNGDRMAEALEKARSLAHDALASR</sequence>
<dbReference type="EMBL" id="UOEK01000329">
    <property type="protein sequence ID" value="VAW05885.1"/>
    <property type="molecule type" value="Genomic_DNA"/>
</dbReference>
<evidence type="ECO:0000256" key="14">
    <source>
        <dbReference type="ARBA" id="ARBA00023146"/>
    </source>
</evidence>
<evidence type="ECO:0000256" key="4">
    <source>
        <dbReference type="ARBA" id="ARBA00013168"/>
    </source>
</evidence>
<dbReference type="GO" id="GO:0004813">
    <property type="term" value="F:alanine-tRNA ligase activity"/>
    <property type="evidence" value="ECO:0007669"/>
    <property type="project" value="UniProtKB-EC"/>
</dbReference>
<dbReference type="SUPFAM" id="SSF55186">
    <property type="entry name" value="ThrRS/AlaRS common domain"/>
    <property type="match status" value="1"/>
</dbReference>
<dbReference type="FunFam" id="3.30.980.10:FF:000004">
    <property type="entry name" value="Alanine--tRNA ligase, cytoplasmic"/>
    <property type="match status" value="1"/>
</dbReference>
<evidence type="ECO:0000256" key="1">
    <source>
        <dbReference type="ARBA" id="ARBA00001947"/>
    </source>
</evidence>
<dbReference type="GO" id="GO:0006419">
    <property type="term" value="P:alanyl-tRNA aminoacylation"/>
    <property type="evidence" value="ECO:0007669"/>
    <property type="project" value="InterPro"/>
</dbReference>
<dbReference type="InterPro" id="IPR018162">
    <property type="entry name" value="Ala-tRNA-ligase_IIc_anticod-bd"/>
</dbReference>
<evidence type="ECO:0000256" key="3">
    <source>
        <dbReference type="ARBA" id="ARBA00008226"/>
    </source>
</evidence>
<evidence type="ECO:0000256" key="10">
    <source>
        <dbReference type="ARBA" id="ARBA00022833"/>
    </source>
</evidence>
<dbReference type="CDD" id="cd00673">
    <property type="entry name" value="AlaRS_core"/>
    <property type="match status" value="1"/>
</dbReference>
<evidence type="ECO:0000256" key="5">
    <source>
        <dbReference type="ARBA" id="ARBA00017959"/>
    </source>
</evidence>
<dbReference type="InterPro" id="IPR045864">
    <property type="entry name" value="aa-tRNA-synth_II/BPL/LPL"/>
</dbReference>